<protein>
    <recommendedName>
        <fullName evidence="4">Secreted protein</fullName>
    </recommendedName>
</protein>
<dbReference type="EMBL" id="BNEE01000004">
    <property type="protein sequence ID" value="GHI83773.1"/>
    <property type="molecule type" value="Genomic_DNA"/>
</dbReference>
<feature type="chain" id="PRO_5037574812" description="Secreted protein" evidence="1">
    <location>
        <begin position="33"/>
        <end position="192"/>
    </location>
</feature>
<evidence type="ECO:0000313" key="3">
    <source>
        <dbReference type="Proteomes" id="UP000600026"/>
    </source>
</evidence>
<name>A0A919GSI5_9ACTN</name>
<keyword evidence="1" id="KW-0732">Signal</keyword>
<proteinExistence type="predicted"/>
<feature type="signal peptide" evidence="1">
    <location>
        <begin position="1"/>
        <end position="32"/>
    </location>
</feature>
<dbReference type="AlphaFoldDB" id="A0A919GSI5"/>
<comment type="caution">
    <text evidence="2">The sequence shown here is derived from an EMBL/GenBank/DDBJ whole genome shotgun (WGS) entry which is preliminary data.</text>
</comment>
<gene>
    <name evidence="2" type="ORF">Sxan_11370</name>
</gene>
<dbReference type="Proteomes" id="UP000600026">
    <property type="component" value="Unassembled WGS sequence"/>
</dbReference>
<keyword evidence="3" id="KW-1185">Reference proteome</keyword>
<accession>A0A919GSI5</accession>
<evidence type="ECO:0000313" key="2">
    <source>
        <dbReference type="EMBL" id="GHI83773.1"/>
    </source>
</evidence>
<dbReference type="RefSeq" id="WP_031150948.1">
    <property type="nucleotide sequence ID" value="NZ_BNEE01000004.1"/>
</dbReference>
<organism evidence="2 3">
    <name type="scientific">Streptomyces xanthophaeus</name>
    <dbReference type="NCBI Taxonomy" id="67385"/>
    <lineage>
        <taxon>Bacteria</taxon>
        <taxon>Bacillati</taxon>
        <taxon>Actinomycetota</taxon>
        <taxon>Actinomycetes</taxon>
        <taxon>Kitasatosporales</taxon>
        <taxon>Streptomycetaceae</taxon>
        <taxon>Streptomyces</taxon>
    </lineage>
</organism>
<evidence type="ECO:0008006" key="4">
    <source>
        <dbReference type="Google" id="ProtNLM"/>
    </source>
</evidence>
<evidence type="ECO:0000256" key="1">
    <source>
        <dbReference type="SAM" id="SignalP"/>
    </source>
</evidence>
<sequence length="192" mass="19768">MNRRSRRTTVTSLITCTFVAGSLAALAPAASAAPGIGTCTVKPADNGLSITISGSGWAPDDMPLKIDGGEGVSALEGVQPDGSFSVKRFQKSTDFTILPAKGGFKNCTVVKADKEANSDAIKKARVEGFNAGVKAGKAAAQENCQSNTHKKPNKHPSLTAQDQAVEDAFDKAFLAGSTSAFEKFCRTGGGGN</sequence>
<dbReference type="OrthoDB" id="4347125at2"/>
<reference evidence="2" key="1">
    <citation type="submission" date="2020-09" db="EMBL/GenBank/DDBJ databases">
        <title>Whole genome shotgun sequence of Streptomyces xanthophaeus NBRC 12829.</title>
        <authorList>
            <person name="Komaki H."/>
            <person name="Tamura T."/>
        </authorList>
    </citation>
    <scope>NUCLEOTIDE SEQUENCE</scope>
    <source>
        <strain evidence="2">NBRC 12829</strain>
    </source>
</reference>